<dbReference type="EMBL" id="BSPB01000058">
    <property type="protein sequence ID" value="GLS16453.1"/>
    <property type="molecule type" value="Genomic_DNA"/>
</dbReference>
<dbReference type="InterPro" id="IPR011051">
    <property type="entry name" value="RmlC_Cupin_sf"/>
</dbReference>
<gene>
    <name evidence="1" type="ORF">GCM10007935_38930</name>
</gene>
<evidence type="ECO:0000313" key="2">
    <source>
        <dbReference type="Proteomes" id="UP001156903"/>
    </source>
</evidence>
<name>A0ABQ6C838_9BURK</name>
<keyword evidence="2" id="KW-1185">Reference proteome</keyword>
<dbReference type="RefSeq" id="WP_284309202.1">
    <property type="nucleotide sequence ID" value="NZ_BSPB01000058.1"/>
</dbReference>
<dbReference type="Gene3D" id="2.60.120.10">
    <property type="entry name" value="Jelly Rolls"/>
    <property type="match status" value="1"/>
</dbReference>
<accession>A0ABQ6C838</accession>
<dbReference type="InterPro" id="IPR014710">
    <property type="entry name" value="RmlC-like_jellyroll"/>
</dbReference>
<comment type="caution">
    <text evidence="1">The sequence shown here is derived from an EMBL/GenBank/DDBJ whole genome shotgun (WGS) entry which is preliminary data.</text>
</comment>
<protein>
    <recommendedName>
        <fullName evidence="3">Cupin 2 conserved barrel domain-containing protein</fullName>
    </recommendedName>
</protein>
<dbReference type="Proteomes" id="UP001156903">
    <property type="component" value="Unassembled WGS sequence"/>
</dbReference>
<reference evidence="2" key="1">
    <citation type="journal article" date="2019" name="Int. J. Syst. Evol. Microbiol.">
        <title>The Global Catalogue of Microorganisms (GCM) 10K type strain sequencing project: providing services to taxonomists for standard genome sequencing and annotation.</title>
        <authorList>
            <consortium name="The Broad Institute Genomics Platform"/>
            <consortium name="The Broad Institute Genome Sequencing Center for Infectious Disease"/>
            <person name="Wu L."/>
            <person name="Ma J."/>
        </authorList>
    </citation>
    <scope>NUCLEOTIDE SEQUENCE [LARGE SCALE GENOMIC DNA]</scope>
    <source>
        <strain evidence="2">NBRC 109341</strain>
    </source>
</reference>
<dbReference type="SUPFAM" id="SSF51182">
    <property type="entry name" value="RmlC-like cupins"/>
    <property type="match status" value="1"/>
</dbReference>
<organism evidence="1 2">
    <name type="scientific">Hydrogenophaga electricum</name>
    <dbReference type="NCBI Taxonomy" id="1230953"/>
    <lineage>
        <taxon>Bacteria</taxon>
        <taxon>Pseudomonadati</taxon>
        <taxon>Pseudomonadota</taxon>
        <taxon>Betaproteobacteria</taxon>
        <taxon>Burkholderiales</taxon>
        <taxon>Comamonadaceae</taxon>
        <taxon>Hydrogenophaga</taxon>
    </lineage>
</organism>
<proteinExistence type="predicted"/>
<evidence type="ECO:0000313" key="1">
    <source>
        <dbReference type="EMBL" id="GLS16453.1"/>
    </source>
</evidence>
<evidence type="ECO:0008006" key="3">
    <source>
        <dbReference type="Google" id="ProtNLM"/>
    </source>
</evidence>
<sequence>MTPKIPTIRVTREQMRQRVALFSEVKGHDGGLPDSRHPSALRKLYNIIGFQPPAKADGTVVVSPVGDDAAKHAHIKISEGFNLGFCETSPGKGPMMHNHDTNETFMPMTGQWRCSWEVDGQVEHFDLGPFDVISFPAGVQRRFENITFDEPEGTHWLMFVIGGDSPEAEFSPEAHATLIAEGYMTADGKY</sequence>